<dbReference type="Proteomes" id="UP000607796">
    <property type="component" value="Unassembled WGS sequence"/>
</dbReference>
<evidence type="ECO:0000313" key="2">
    <source>
        <dbReference type="EMBL" id="MBE9640303.1"/>
    </source>
</evidence>
<keyword evidence="2" id="KW-0413">Isomerase</keyword>
<protein>
    <submittedName>
        <fullName evidence="2">Sugar phosphate isomerase/epimerase</fullName>
    </submittedName>
</protein>
<dbReference type="SUPFAM" id="SSF51658">
    <property type="entry name" value="Xylose isomerase-like"/>
    <property type="match status" value="1"/>
</dbReference>
<evidence type="ECO:0000313" key="1">
    <source>
        <dbReference type="EMBL" id="MBE9640257.1"/>
    </source>
</evidence>
<gene>
    <name evidence="1" type="ORF">IQ782_25730</name>
    <name evidence="2" type="ORF">IQ782_25960</name>
</gene>
<sequence>MKIALDPFMHRHLSLEALPSKVAELGYDWIELSPRGDFLEWFKAPRVFPDR</sequence>
<dbReference type="EMBL" id="JADFFK010000029">
    <property type="protein sequence ID" value="MBE9640257.1"/>
    <property type="molecule type" value="Genomic_DNA"/>
</dbReference>
<accession>A0ABR9X9P5</accession>
<proteinExistence type="predicted"/>
<evidence type="ECO:0000313" key="3">
    <source>
        <dbReference type="Proteomes" id="UP000607796"/>
    </source>
</evidence>
<comment type="caution">
    <text evidence="2">The sequence shown here is derived from an EMBL/GenBank/DDBJ whole genome shotgun (WGS) entry which is preliminary data.</text>
</comment>
<dbReference type="EMBL" id="JADFFK010000030">
    <property type="protein sequence ID" value="MBE9640303.1"/>
    <property type="molecule type" value="Genomic_DNA"/>
</dbReference>
<organism evidence="2 3">
    <name type="scientific">Salipiger mangrovisoli</name>
    <dbReference type="NCBI Taxonomy" id="2865933"/>
    <lineage>
        <taxon>Bacteria</taxon>
        <taxon>Pseudomonadati</taxon>
        <taxon>Pseudomonadota</taxon>
        <taxon>Alphaproteobacteria</taxon>
        <taxon>Rhodobacterales</taxon>
        <taxon>Roseobacteraceae</taxon>
        <taxon>Salipiger</taxon>
    </lineage>
</organism>
<keyword evidence="3" id="KW-1185">Reference proteome</keyword>
<reference evidence="2 3" key="1">
    <citation type="journal article" date="2021" name="Int. J. Syst. Evol. Microbiol.">
        <title>Salipiger mangrovisoli sp. nov., isolated from mangrove soil and the proposal for the reclassification of Paraphaeobacter pallidus as Salipiger pallidus comb. nov.</title>
        <authorList>
            <person name="Du J."/>
            <person name="Liu Y."/>
            <person name="Pei T."/>
            <person name="Deng M.R."/>
            <person name="Zhu H."/>
        </authorList>
    </citation>
    <scope>NUCLEOTIDE SEQUENCE [LARGE SCALE GENOMIC DNA]</scope>
    <source>
        <strain evidence="2 3">6D45A</strain>
    </source>
</reference>
<dbReference type="InterPro" id="IPR036237">
    <property type="entry name" value="Xyl_isomerase-like_sf"/>
</dbReference>
<name>A0ABR9X9P5_9RHOB</name>
<dbReference type="GO" id="GO:0016853">
    <property type="term" value="F:isomerase activity"/>
    <property type="evidence" value="ECO:0007669"/>
    <property type="project" value="UniProtKB-KW"/>
</dbReference>
<feature type="non-terminal residue" evidence="2">
    <location>
        <position position="51"/>
    </location>
</feature>